<keyword evidence="6" id="KW-1185">Reference proteome</keyword>
<dbReference type="InterPro" id="IPR050679">
    <property type="entry name" value="Bact_HTH_transcr_reg"/>
</dbReference>
<sequence length="247" mass="27693">MATPRFEVIKKHIIGYIEQGDWRPGDAVPSENQLAEQFEVSRMTARRALTDLTEAGVLERVQGAGTFVAEQLPTGSLLEIRNIADEIHERGHKHIAHVICLEQRTVTEAETKLIGLPVGAAFFYSQVKHIEEDTLGHQEVIQFEERFVNSEVAPDYLQQDFTQITPSAYLTSVSPLSQADHWVEAILAPADVEQQLEISSGTPCLKLSRRTYSFRQNPTKKQKFIVNFAVLYHPGPGYRLGGHLMAS</sequence>
<dbReference type="SMART" id="SM00345">
    <property type="entry name" value="HTH_GNTR"/>
    <property type="match status" value="1"/>
</dbReference>
<feature type="domain" description="HTH gntR-type" evidence="4">
    <location>
        <begin position="3"/>
        <end position="71"/>
    </location>
</feature>
<dbReference type="PANTHER" id="PTHR44846">
    <property type="entry name" value="MANNOSYL-D-GLYCERATE TRANSPORT/METABOLISM SYSTEM REPRESSOR MNGR-RELATED"/>
    <property type="match status" value="1"/>
</dbReference>
<keyword evidence="3" id="KW-0804">Transcription</keyword>
<dbReference type="EMBL" id="JBHRYN010000007">
    <property type="protein sequence ID" value="MFC3700828.1"/>
    <property type="molecule type" value="Genomic_DNA"/>
</dbReference>
<name>A0ABV7WRZ4_9GAMM</name>
<dbReference type="InterPro" id="IPR000524">
    <property type="entry name" value="Tscrpt_reg_HTH_GntR"/>
</dbReference>
<protein>
    <submittedName>
        <fullName evidence="5">GntR family transcriptional regulator</fullName>
    </submittedName>
</protein>
<accession>A0ABV7WRZ4</accession>
<dbReference type="InterPro" id="IPR011663">
    <property type="entry name" value="UTRA"/>
</dbReference>
<comment type="caution">
    <text evidence="5">The sequence shown here is derived from an EMBL/GenBank/DDBJ whole genome shotgun (WGS) entry which is preliminary data.</text>
</comment>
<dbReference type="Pfam" id="PF00392">
    <property type="entry name" value="GntR"/>
    <property type="match status" value="1"/>
</dbReference>
<dbReference type="InterPro" id="IPR036388">
    <property type="entry name" value="WH-like_DNA-bd_sf"/>
</dbReference>
<evidence type="ECO:0000256" key="2">
    <source>
        <dbReference type="ARBA" id="ARBA00023125"/>
    </source>
</evidence>
<gene>
    <name evidence="5" type="ORF">ACFOND_04175</name>
</gene>
<dbReference type="CDD" id="cd07377">
    <property type="entry name" value="WHTH_GntR"/>
    <property type="match status" value="1"/>
</dbReference>
<evidence type="ECO:0000313" key="6">
    <source>
        <dbReference type="Proteomes" id="UP001595710"/>
    </source>
</evidence>
<evidence type="ECO:0000256" key="1">
    <source>
        <dbReference type="ARBA" id="ARBA00023015"/>
    </source>
</evidence>
<evidence type="ECO:0000259" key="4">
    <source>
        <dbReference type="PROSITE" id="PS50949"/>
    </source>
</evidence>
<dbReference type="RefSeq" id="WP_290280462.1">
    <property type="nucleotide sequence ID" value="NZ_JAUFQI010000001.1"/>
</dbReference>
<keyword evidence="1" id="KW-0805">Transcription regulation</keyword>
<dbReference type="InterPro" id="IPR036390">
    <property type="entry name" value="WH_DNA-bd_sf"/>
</dbReference>
<dbReference type="SUPFAM" id="SSF46785">
    <property type="entry name" value="Winged helix' DNA-binding domain"/>
    <property type="match status" value="1"/>
</dbReference>
<dbReference type="Gene3D" id="1.10.10.10">
    <property type="entry name" value="Winged helix-like DNA-binding domain superfamily/Winged helix DNA-binding domain"/>
    <property type="match status" value="1"/>
</dbReference>
<evidence type="ECO:0000256" key="3">
    <source>
        <dbReference type="ARBA" id="ARBA00023163"/>
    </source>
</evidence>
<dbReference type="PANTHER" id="PTHR44846:SF16">
    <property type="entry name" value="TRANSCRIPTIONAL REGULATOR PHNF-RELATED"/>
    <property type="match status" value="1"/>
</dbReference>
<keyword evidence="2" id="KW-0238">DNA-binding</keyword>
<dbReference type="Proteomes" id="UP001595710">
    <property type="component" value="Unassembled WGS sequence"/>
</dbReference>
<dbReference type="Pfam" id="PF07702">
    <property type="entry name" value="UTRA"/>
    <property type="match status" value="1"/>
</dbReference>
<dbReference type="SUPFAM" id="SSF64288">
    <property type="entry name" value="Chorismate lyase-like"/>
    <property type="match status" value="1"/>
</dbReference>
<proteinExistence type="predicted"/>
<dbReference type="PRINTS" id="PR00035">
    <property type="entry name" value="HTHGNTR"/>
</dbReference>
<evidence type="ECO:0000313" key="5">
    <source>
        <dbReference type="EMBL" id="MFC3700828.1"/>
    </source>
</evidence>
<dbReference type="Gene3D" id="3.40.1410.10">
    <property type="entry name" value="Chorismate lyase-like"/>
    <property type="match status" value="1"/>
</dbReference>
<organism evidence="5 6">
    <name type="scientific">Reinekea marina</name>
    <dbReference type="NCBI Taxonomy" id="1310421"/>
    <lineage>
        <taxon>Bacteria</taxon>
        <taxon>Pseudomonadati</taxon>
        <taxon>Pseudomonadota</taxon>
        <taxon>Gammaproteobacteria</taxon>
        <taxon>Oceanospirillales</taxon>
        <taxon>Saccharospirillaceae</taxon>
        <taxon>Reinekea</taxon>
    </lineage>
</organism>
<dbReference type="SMART" id="SM00866">
    <property type="entry name" value="UTRA"/>
    <property type="match status" value="1"/>
</dbReference>
<dbReference type="PROSITE" id="PS50949">
    <property type="entry name" value="HTH_GNTR"/>
    <property type="match status" value="1"/>
</dbReference>
<reference evidence="6" key="1">
    <citation type="journal article" date="2019" name="Int. J. Syst. Evol. Microbiol.">
        <title>The Global Catalogue of Microorganisms (GCM) 10K type strain sequencing project: providing services to taxonomists for standard genome sequencing and annotation.</title>
        <authorList>
            <consortium name="The Broad Institute Genomics Platform"/>
            <consortium name="The Broad Institute Genome Sequencing Center for Infectious Disease"/>
            <person name="Wu L."/>
            <person name="Ma J."/>
        </authorList>
    </citation>
    <scope>NUCLEOTIDE SEQUENCE [LARGE SCALE GENOMIC DNA]</scope>
    <source>
        <strain evidence="6">CECT 8288</strain>
    </source>
</reference>
<dbReference type="InterPro" id="IPR028978">
    <property type="entry name" value="Chorismate_lyase_/UTRA_dom_sf"/>
</dbReference>